<dbReference type="InterPro" id="IPR015425">
    <property type="entry name" value="FH2_Formin"/>
</dbReference>
<evidence type="ECO:0000313" key="5">
    <source>
        <dbReference type="EMBL" id="KAF5807255.1"/>
    </source>
</evidence>
<dbReference type="SMART" id="SM00498">
    <property type="entry name" value="FH2"/>
    <property type="match status" value="1"/>
</dbReference>
<dbReference type="PROSITE" id="PS51444">
    <property type="entry name" value="FH2"/>
    <property type="match status" value="1"/>
</dbReference>
<evidence type="ECO:0000313" key="6">
    <source>
        <dbReference type="Proteomes" id="UP000215914"/>
    </source>
</evidence>
<proteinExistence type="inferred from homology"/>
<dbReference type="PANTHER" id="PTHR45733">
    <property type="entry name" value="FORMIN-J"/>
    <property type="match status" value="1"/>
</dbReference>
<dbReference type="InterPro" id="IPR042201">
    <property type="entry name" value="FH2_Formin_sf"/>
</dbReference>
<dbReference type="Gene3D" id="1.20.58.2220">
    <property type="entry name" value="Formin, FH2 domain"/>
    <property type="match status" value="1"/>
</dbReference>
<feature type="compositionally biased region" description="Pro residues" evidence="3">
    <location>
        <begin position="27"/>
        <end position="39"/>
    </location>
</feature>
<reference evidence="5" key="1">
    <citation type="journal article" date="2017" name="Nature">
        <title>The sunflower genome provides insights into oil metabolism, flowering and Asterid evolution.</title>
        <authorList>
            <person name="Badouin H."/>
            <person name="Gouzy J."/>
            <person name="Grassa C.J."/>
            <person name="Murat F."/>
            <person name="Staton S.E."/>
            <person name="Cottret L."/>
            <person name="Lelandais-Briere C."/>
            <person name="Owens G.L."/>
            <person name="Carrere S."/>
            <person name="Mayjonade B."/>
            <person name="Legrand L."/>
            <person name="Gill N."/>
            <person name="Kane N.C."/>
            <person name="Bowers J.E."/>
            <person name="Hubner S."/>
            <person name="Bellec A."/>
            <person name="Berard A."/>
            <person name="Berges H."/>
            <person name="Blanchet N."/>
            <person name="Boniface M.C."/>
            <person name="Brunel D."/>
            <person name="Catrice O."/>
            <person name="Chaidir N."/>
            <person name="Claudel C."/>
            <person name="Donnadieu C."/>
            <person name="Faraut T."/>
            <person name="Fievet G."/>
            <person name="Helmstetter N."/>
            <person name="King M."/>
            <person name="Knapp S.J."/>
            <person name="Lai Z."/>
            <person name="Le Paslier M.C."/>
            <person name="Lippi Y."/>
            <person name="Lorenzon L."/>
            <person name="Mandel J.R."/>
            <person name="Marage G."/>
            <person name="Marchand G."/>
            <person name="Marquand E."/>
            <person name="Bret-Mestries E."/>
            <person name="Morien E."/>
            <person name="Nambeesan S."/>
            <person name="Nguyen T."/>
            <person name="Pegot-Espagnet P."/>
            <person name="Pouilly N."/>
            <person name="Raftis F."/>
            <person name="Sallet E."/>
            <person name="Schiex T."/>
            <person name="Thomas J."/>
            <person name="Vandecasteele C."/>
            <person name="Vares D."/>
            <person name="Vear F."/>
            <person name="Vautrin S."/>
            <person name="Crespi M."/>
            <person name="Mangin B."/>
            <person name="Burke J.M."/>
            <person name="Salse J."/>
            <person name="Munos S."/>
            <person name="Vincourt P."/>
            <person name="Rieseberg L.H."/>
            <person name="Langlade N.B."/>
        </authorList>
    </citation>
    <scope>NUCLEOTIDE SEQUENCE</scope>
    <source>
        <tissue evidence="5">Leaves</tissue>
    </source>
</reference>
<dbReference type="InterPro" id="IPR051144">
    <property type="entry name" value="Formin_homology_domain"/>
</dbReference>
<feature type="domain" description="FH2" evidence="4">
    <location>
        <begin position="45"/>
        <end position="431"/>
    </location>
</feature>
<keyword evidence="6" id="KW-1185">Reference proteome</keyword>
<dbReference type="SUPFAM" id="SSF101447">
    <property type="entry name" value="Formin homology 2 domain (FH2 domain)"/>
    <property type="match status" value="1"/>
</dbReference>
<protein>
    <recommendedName>
        <fullName evidence="2">Formin-like protein</fullName>
    </recommendedName>
</protein>
<dbReference type="AlphaFoldDB" id="A0A9K3J266"/>
<dbReference type="Pfam" id="PF02181">
    <property type="entry name" value="FH2"/>
    <property type="match status" value="1"/>
</dbReference>
<evidence type="ECO:0000259" key="4">
    <source>
        <dbReference type="PROSITE" id="PS51444"/>
    </source>
</evidence>
<dbReference type="Proteomes" id="UP000215914">
    <property type="component" value="Unassembled WGS sequence"/>
</dbReference>
<evidence type="ECO:0000256" key="3">
    <source>
        <dbReference type="SAM" id="MobiDB-lite"/>
    </source>
</evidence>
<accession>A0A9K3J266</accession>
<organism evidence="5 6">
    <name type="scientific">Helianthus annuus</name>
    <name type="common">Common sunflower</name>
    <dbReference type="NCBI Taxonomy" id="4232"/>
    <lineage>
        <taxon>Eukaryota</taxon>
        <taxon>Viridiplantae</taxon>
        <taxon>Streptophyta</taxon>
        <taxon>Embryophyta</taxon>
        <taxon>Tracheophyta</taxon>
        <taxon>Spermatophyta</taxon>
        <taxon>Magnoliopsida</taxon>
        <taxon>eudicotyledons</taxon>
        <taxon>Gunneridae</taxon>
        <taxon>Pentapetalae</taxon>
        <taxon>asterids</taxon>
        <taxon>campanulids</taxon>
        <taxon>Asterales</taxon>
        <taxon>Asteraceae</taxon>
        <taxon>Asteroideae</taxon>
        <taxon>Heliantheae alliance</taxon>
        <taxon>Heliantheae</taxon>
        <taxon>Helianthus</taxon>
    </lineage>
</organism>
<reference evidence="5" key="2">
    <citation type="submission" date="2020-06" db="EMBL/GenBank/DDBJ databases">
        <title>Helianthus annuus Genome sequencing and assembly Release 2.</title>
        <authorList>
            <person name="Gouzy J."/>
            <person name="Langlade N."/>
            <person name="Munos S."/>
        </authorList>
    </citation>
    <scope>NUCLEOTIDE SEQUENCE</scope>
    <source>
        <tissue evidence="5">Leaves</tissue>
    </source>
</reference>
<gene>
    <name evidence="5" type="ORF">HanXRQr2_Chr05g0231581</name>
</gene>
<dbReference type="PANTHER" id="PTHR45733:SF28">
    <property type="entry name" value="FORMIN-LIKE PROTEIN"/>
    <property type="match status" value="1"/>
</dbReference>
<evidence type="ECO:0000256" key="2">
    <source>
        <dbReference type="RuleBase" id="RU361260"/>
    </source>
</evidence>
<sequence>MNGTPPPPPPIHGSRYARAPPHGGVRAPPPPPSPPPPSGPLGGGQGGRAVKTSNLKPLHWNKVSRALKGSLWEELQRQCPPELDVSECKTMFSNVVLKKPAPRQAHKEKIQLIDQGRATNMENMLTKVKMPPAYIVAAVLAMDDTLLDVDQVENILKFYPTKEEMNQLKNFKGDIEQLGKCEHFFLELMKVPRMEAKLNTFMFKLQFNSQLANFRNCLNIVNSACDEVRKSVKFKEVIKRILYLGSTLNQGTSRVGFKLDSLLKLSETRASNSNMTLMHYLCKLVAAKSPALLDFPEDLVSLEAATKVYIQLKALAEEMLAFRSGLKKVKNELEACANDGPVSNGFRKTLKEFISHAEAEVTSATNFYTIVGQSANRLALYFGEDPSRCPFEQATQTLSSFVRLFRKCHEDNLKQAEPDRKMAEKEACQNPANNCSESIVIVHKNITNV</sequence>
<dbReference type="EMBL" id="MNCJ02000320">
    <property type="protein sequence ID" value="KAF5807255.1"/>
    <property type="molecule type" value="Genomic_DNA"/>
</dbReference>
<name>A0A9K3J266_HELAN</name>
<evidence type="ECO:0000256" key="1">
    <source>
        <dbReference type="ARBA" id="ARBA00006468"/>
    </source>
</evidence>
<feature type="region of interest" description="Disordered" evidence="3">
    <location>
        <begin position="1"/>
        <end position="57"/>
    </location>
</feature>
<dbReference type="Gramene" id="mRNA:HanXRQr2_Chr05g0231581">
    <property type="protein sequence ID" value="mRNA:HanXRQr2_Chr05g0231581"/>
    <property type="gene ID" value="HanXRQr2_Chr05g0231581"/>
</dbReference>
<feature type="compositionally biased region" description="Pro residues" evidence="3">
    <location>
        <begin position="1"/>
        <end position="11"/>
    </location>
</feature>
<comment type="similarity">
    <text evidence="1">Belongs to the formin-like family. Class-II subfamily.</text>
</comment>
<comment type="caution">
    <text evidence="5">The sequence shown here is derived from an EMBL/GenBank/DDBJ whole genome shotgun (WGS) entry which is preliminary data.</text>
</comment>